<dbReference type="RefSeq" id="WP_077450857.1">
    <property type="nucleotide sequence ID" value="NZ_FUGE01000116.1"/>
</dbReference>
<evidence type="ECO:0000313" key="2">
    <source>
        <dbReference type="Proteomes" id="UP000188357"/>
    </source>
</evidence>
<dbReference type="OrthoDB" id="4380123at2"/>
<dbReference type="InterPro" id="IPR008551">
    <property type="entry name" value="TANGO2"/>
</dbReference>
<evidence type="ECO:0008006" key="3">
    <source>
        <dbReference type="Google" id="ProtNLM"/>
    </source>
</evidence>
<name>A0A1R4GRB7_9GAMM</name>
<accession>A0A1R4GRB7</accession>
<dbReference type="AlphaFoldDB" id="A0A1R4GRB7"/>
<dbReference type="EMBL" id="FUGE01000116">
    <property type="protein sequence ID" value="SJM70790.1"/>
    <property type="molecule type" value="Genomic_DNA"/>
</dbReference>
<reference evidence="1 2" key="1">
    <citation type="submission" date="2017-02" db="EMBL/GenBank/DDBJ databases">
        <authorList>
            <person name="Peterson S.W."/>
        </authorList>
    </citation>
    <scope>NUCLEOTIDE SEQUENCE [LARGE SCALE GENOMIC DNA]</scope>
    <source>
        <strain evidence="1">Psychrobacter_piechaudii</strain>
    </source>
</reference>
<proteinExistence type="predicted"/>
<organism evidence="1 2">
    <name type="scientific">Psychrobacter piechaudii</name>
    <dbReference type="NCBI Taxonomy" id="1945521"/>
    <lineage>
        <taxon>Bacteria</taxon>
        <taxon>Pseudomonadati</taxon>
        <taxon>Pseudomonadota</taxon>
        <taxon>Gammaproteobacteria</taxon>
        <taxon>Moraxellales</taxon>
        <taxon>Moraxellaceae</taxon>
        <taxon>Psychrobacter</taxon>
    </lineage>
</organism>
<keyword evidence="2" id="KW-1185">Reference proteome</keyword>
<dbReference type="STRING" id="1945521.A1232T_01062"/>
<gene>
    <name evidence="1" type="ORF">A1232T_01062</name>
</gene>
<dbReference type="Proteomes" id="UP000188357">
    <property type="component" value="Unassembled WGS sequence"/>
</dbReference>
<sequence>MCIAAIAWQLFDELPLVILSNRDEFLQRPTTSAHQWFDLPIYAGRDDQSGGTWLGIHQQPLASSKQFSQNGRWAAVLNFRDGVQAAPDQRSRGELVTDFLSSDLSPLAYARQVDLQAYAGFNLIVGDDKQAVLVNNRGYPPTPLHSGLHIISNGQPDDAWFKSERLRGRVRQEVLPLISESLEFHQGDKDYWLPAAWNVLTDTLQAPDEQLPDTGMPPALEQALSSICIDTPELPNYGTRTQSVLTLNLVADSTQQDKRLPLLSLQSREYAV</sequence>
<dbReference type="Pfam" id="PF05742">
    <property type="entry name" value="TANGO2"/>
    <property type="match status" value="1"/>
</dbReference>
<evidence type="ECO:0000313" key="1">
    <source>
        <dbReference type="EMBL" id="SJM70790.1"/>
    </source>
</evidence>
<dbReference type="PANTHER" id="PTHR17985:SF8">
    <property type="entry name" value="TRANSPORT AND GOLGI ORGANIZATION PROTEIN 2 HOMOLOG"/>
    <property type="match status" value="1"/>
</dbReference>
<dbReference type="PANTHER" id="PTHR17985">
    <property type="entry name" value="SER/THR-RICH PROTEIN T10 IN DGCR REGION"/>
    <property type="match status" value="1"/>
</dbReference>
<protein>
    <recommendedName>
        <fullName evidence="3">NRDE family protein</fullName>
    </recommendedName>
</protein>